<evidence type="ECO:0000313" key="2">
    <source>
        <dbReference type="EMBL" id="MVO90207.1"/>
    </source>
</evidence>
<feature type="compositionally biased region" description="Basic residues" evidence="1">
    <location>
        <begin position="44"/>
        <end position="59"/>
    </location>
</feature>
<dbReference type="RefSeq" id="WP_157169237.1">
    <property type="nucleotide sequence ID" value="NZ_WPNZ01000031.1"/>
</dbReference>
<accession>A0A6L6X938</accession>
<dbReference type="AlphaFoldDB" id="A0A6L6X938"/>
<feature type="region of interest" description="Disordered" evidence="1">
    <location>
        <begin position="1"/>
        <end position="27"/>
    </location>
</feature>
<comment type="caution">
    <text evidence="2">The sequence shown here is derived from an EMBL/GenBank/DDBJ whole genome shotgun (WGS) entry which is preliminary data.</text>
</comment>
<protein>
    <submittedName>
        <fullName evidence="2">Uncharacterized protein</fullName>
    </submittedName>
</protein>
<gene>
    <name evidence="2" type="ORF">GPA10_37010</name>
</gene>
<feature type="compositionally biased region" description="Basic and acidic residues" evidence="1">
    <location>
        <begin position="73"/>
        <end position="83"/>
    </location>
</feature>
<sequence length="91" mass="10125">MEKPPPPPQQPTGHASPDQVQTSRQTIERSRSLINGIQANLSKSRQRIQHSRQRVHRSRQLLTLTPEPTTEPAADHDETHPGADEPDGPCP</sequence>
<dbReference type="Proteomes" id="UP000483802">
    <property type="component" value="Unassembled WGS sequence"/>
</dbReference>
<feature type="region of interest" description="Disordered" evidence="1">
    <location>
        <begin position="39"/>
        <end position="91"/>
    </location>
</feature>
<evidence type="ECO:0000256" key="1">
    <source>
        <dbReference type="SAM" id="MobiDB-lite"/>
    </source>
</evidence>
<keyword evidence="3" id="KW-1185">Reference proteome</keyword>
<feature type="compositionally biased region" description="Low complexity" evidence="1">
    <location>
        <begin position="60"/>
        <end position="72"/>
    </location>
</feature>
<dbReference type="EMBL" id="WPNZ01000031">
    <property type="protein sequence ID" value="MVO90207.1"/>
    <property type="molecule type" value="Genomic_DNA"/>
</dbReference>
<proteinExistence type="predicted"/>
<evidence type="ECO:0000313" key="3">
    <source>
        <dbReference type="Proteomes" id="UP000483802"/>
    </source>
</evidence>
<feature type="compositionally biased region" description="Pro residues" evidence="1">
    <location>
        <begin position="1"/>
        <end position="10"/>
    </location>
</feature>
<name>A0A6L6X938_9ACTN</name>
<reference evidence="2 3" key="1">
    <citation type="submission" date="2019-11" db="EMBL/GenBank/DDBJ databases">
        <title>Streptomyces typhae sp. nov., a novel endophytic actinomycete isolated from the root of cattail pollen (Typha angustifolia L.).</title>
        <authorList>
            <person name="Peng C."/>
        </authorList>
    </citation>
    <scope>NUCLEOTIDE SEQUENCE [LARGE SCALE GENOMIC DNA]</scope>
    <source>
        <strain evidence="3">p1417</strain>
    </source>
</reference>
<organism evidence="2 3">
    <name type="scientific">Streptomyces typhae</name>
    <dbReference type="NCBI Taxonomy" id="2681492"/>
    <lineage>
        <taxon>Bacteria</taxon>
        <taxon>Bacillati</taxon>
        <taxon>Actinomycetota</taxon>
        <taxon>Actinomycetes</taxon>
        <taxon>Kitasatosporales</taxon>
        <taxon>Streptomycetaceae</taxon>
        <taxon>Streptomyces</taxon>
    </lineage>
</organism>